<protein>
    <recommendedName>
        <fullName evidence="2">PsbP C-terminal domain-containing protein</fullName>
    </recommendedName>
</protein>
<name>A0A4U6UM30_SETVI</name>
<sequence>MGNHKKLIQFLRPDSAVTAAPKPAPPPPSSDNEDDDYACSTPTTPTTTTTNSAPRVAVRPVPLDAALRARSSRRTATSTPWPRRGTSSTRARTPATSACGATAPSSAGSAPPAALARPSTLPPTAGSTRATKTPRSACGGGPPRRRRTPRLPRTAAWAPSRGSAMFSKAPSSHRNTSRRSATARGRRKRRGWPALPEPCLPSAVAARPHARLLYLIRRHLTRGRCRAPRTHALLGFAAVTRTERENIAPVWIRRCSRVNQTRRRARARPFLSPMASSVFSPLFASLRLPAPTSSRCTPPPQTAVAPSADKAVTVPRPAPLVAVASHRRELVLGAALGALLSRAPLPAQAREVVVGTYLPPAPSNPGFVFFRATPKDTPALRAGNVQPYEFVLPPTWKQTRVANILSGNYCQPKCAEPWVEVKFEDEKQGKVQVVASPLIRLTNKPNATIEDIGSPERLIASLGPFVTGNTFDPDELVDTSVEKIDGQTYYSYVLETPLALTGSHNLAKATAKGNTVVLFVASANDKQWSSSEKVLKAIVDSFQV</sequence>
<feature type="domain" description="PsbP C-terminal" evidence="2">
    <location>
        <begin position="387"/>
        <end position="544"/>
    </location>
</feature>
<dbReference type="GO" id="GO:0019898">
    <property type="term" value="C:extrinsic component of membrane"/>
    <property type="evidence" value="ECO:0007669"/>
    <property type="project" value="InterPro"/>
</dbReference>
<evidence type="ECO:0000259" key="2">
    <source>
        <dbReference type="Pfam" id="PF01789"/>
    </source>
</evidence>
<dbReference type="GO" id="GO:0005509">
    <property type="term" value="F:calcium ion binding"/>
    <property type="evidence" value="ECO:0007669"/>
    <property type="project" value="InterPro"/>
</dbReference>
<keyword evidence="4" id="KW-1185">Reference proteome</keyword>
<dbReference type="GO" id="GO:0009654">
    <property type="term" value="C:photosystem II oxygen evolving complex"/>
    <property type="evidence" value="ECO:0007669"/>
    <property type="project" value="InterPro"/>
</dbReference>
<proteinExistence type="predicted"/>
<evidence type="ECO:0000256" key="1">
    <source>
        <dbReference type="SAM" id="MobiDB-lite"/>
    </source>
</evidence>
<organism evidence="3 4">
    <name type="scientific">Setaria viridis</name>
    <name type="common">Green bristlegrass</name>
    <name type="synonym">Setaria italica subsp. viridis</name>
    <dbReference type="NCBI Taxonomy" id="4556"/>
    <lineage>
        <taxon>Eukaryota</taxon>
        <taxon>Viridiplantae</taxon>
        <taxon>Streptophyta</taxon>
        <taxon>Embryophyta</taxon>
        <taxon>Tracheophyta</taxon>
        <taxon>Spermatophyta</taxon>
        <taxon>Magnoliopsida</taxon>
        <taxon>Liliopsida</taxon>
        <taxon>Poales</taxon>
        <taxon>Poaceae</taxon>
        <taxon>PACMAD clade</taxon>
        <taxon>Panicoideae</taxon>
        <taxon>Panicodae</taxon>
        <taxon>Paniceae</taxon>
        <taxon>Cenchrinae</taxon>
        <taxon>Setaria</taxon>
    </lineage>
</organism>
<feature type="compositionally biased region" description="Low complexity" evidence="1">
    <location>
        <begin position="65"/>
        <end position="125"/>
    </location>
</feature>
<dbReference type="Gene3D" id="3.40.1000.10">
    <property type="entry name" value="Mog1/PsbP, alpha/beta/alpha sandwich"/>
    <property type="match status" value="1"/>
</dbReference>
<feature type="region of interest" description="Disordered" evidence="1">
    <location>
        <begin position="1"/>
        <end position="194"/>
    </location>
</feature>
<accession>A0A4U6UM30</accession>
<reference evidence="3" key="1">
    <citation type="submission" date="2019-03" db="EMBL/GenBank/DDBJ databases">
        <title>WGS assembly of Setaria viridis.</title>
        <authorList>
            <person name="Huang P."/>
            <person name="Jenkins J."/>
            <person name="Grimwood J."/>
            <person name="Barry K."/>
            <person name="Healey A."/>
            <person name="Mamidi S."/>
            <person name="Sreedasyam A."/>
            <person name="Shu S."/>
            <person name="Feldman M."/>
            <person name="Wu J."/>
            <person name="Yu Y."/>
            <person name="Chen C."/>
            <person name="Johnson J."/>
            <person name="Rokhsar D."/>
            <person name="Baxter I."/>
            <person name="Schmutz J."/>
            <person name="Brutnell T."/>
            <person name="Kellogg E."/>
        </authorList>
    </citation>
    <scope>NUCLEOTIDE SEQUENCE [LARGE SCALE GENOMIC DNA]</scope>
</reference>
<dbReference type="InterPro" id="IPR016123">
    <property type="entry name" value="Mog1/PsbP_a/b/a-sand"/>
</dbReference>
<dbReference type="Pfam" id="PF01789">
    <property type="entry name" value="PsbP"/>
    <property type="match status" value="1"/>
</dbReference>
<dbReference type="Proteomes" id="UP000298652">
    <property type="component" value="Chromosome 5"/>
</dbReference>
<feature type="compositionally biased region" description="Low complexity" evidence="1">
    <location>
        <begin position="41"/>
        <end position="50"/>
    </location>
</feature>
<dbReference type="PANTHER" id="PTHR31407">
    <property type="match status" value="1"/>
</dbReference>
<dbReference type="Gramene" id="TKW17298">
    <property type="protein sequence ID" value="TKW17298"/>
    <property type="gene ID" value="SEVIR_5G357401v2"/>
</dbReference>
<dbReference type="EMBL" id="CM016556">
    <property type="protein sequence ID" value="TKW17298.1"/>
    <property type="molecule type" value="Genomic_DNA"/>
</dbReference>
<dbReference type="PANTHER" id="PTHR31407:SF18">
    <property type="entry name" value="PSBP DOMAIN-CONTAINING PROTEIN 6, CHLOROPLASTIC"/>
    <property type="match status" value="1"/>
</dbReference>
<gene>
    <name evidence="3" type="ORF">SEVIR_5G357401v2</name>
</gene>
<dbReference type="GO" id="GO:0015979">
    <property type="term" value="P:photosynthesis"/>
    <property type="evidence" value="ECO:0007669"/>
    <property type="project" value="InterPro"/>
</dbReference>
<evidence type="ECO:0000313" key="3">
    <source>
        <dbReference type="EMBL" id="TKW17298.1"/>
    </source>
</evidence>
<dbReference type="InterPro" id="IPR002683">
    <property type="entry name" value="PsbP_C"/>
</dbReference>
<dbReference type="SUPFAM" id="SSF55724">
    <property type="entry name" value="Mog1p/PsbP-like"/>
    <property type="match status" value="1"/>
</dbReference>
<evidence type="ECO:0000313" key="4">
    <source>
        <dbReference type="Proteomes" id="UP000298652"/>
    </source>
</evidence>
<dbReference type="AlphaFoldDB" id="A0A4U6UM30"/>